<dbReference type="Pfam" id="PF05973">
    <property type="entry name" value="Gp49"/>
    <property type="match status" value="1"/>
</dbReference>
<name>A0A3A8QBU1_9BACT</name>
<evidence type="ECO:0000313" key="2">
    <source>
        <dbReference type="Proteomes" id="UP000282656"/>
    </source>
</evidence>
<proteinExistence type="predicted"/>
<dbReference type="AlphaFoldDB" id="A0A3A8QBU1"/>
<accession>A0A3A8QBU1</accession>
<dbReference type="InterPro" id="IPR009241">
    <property type="entry name" value="HigB-like"/>
</dbReference>
<dbReference type="EMBL" id="RAWM01000093">
    <property type="protein sequence ID" value="RKH63725.1"/>
    <property type="molecule type" value="Genomic_DNA"/>
</dbReference>
<comment type="caution">
    <text evidence="1">The sequence shown here is derived from an EMBL/GenBank/DDBJ whole genome shotgun (WGS) entry which is preliminary data.</text>
</comment>
<organism evidence="1 2">
    <name type="scientific">Corallococcus interemptor</name>
    <dbReference type="NCBI Taxonomy" id="2316720"/>
    <lineage>
        <taxon>Bacteria</taxon>
        <taxon>Pseudomonadati</taxon>
        <taxon>Myxococcota</taxon>
        <taxon>Myxococcia</taxon>
        <taxon>Myxococcales</taxon>
        <taxon>Cystobacterineae</taxon>
        <taxon>Myxococcaceae</taxon>
        <taxon>Corallococcus</taxon>
    </lineage>
</organism>
<sequence>MPSRQPEVVGTEEFRDWFLALDDETARSVDHGVELLAAKGVTLGYPYSSQLKGTSLPLRELRVQSGGRPLRIFYAFDPTRDAVLLLGGDKTGDARFYERMIPQAEKIWLRYLEEQAAGLHDDSEETEP</sequence>
<protein>
    <submittedName>
        <fullName evidence="1">Addiction module toxin RelE</fullName>
    </submittedName>
</protein>
<dbReference type="OrthoDB" id="330810at2"/>
<dbReference type="RefSeq" id="WP_121771087.1">
    <property type="nucleotide sequence ID" value="NZ_RAWM01000093.1"/>
</dbReference>
<reference evidence="2" key="1">
    <citation type="submission" date="2018-09" db="EMBL/GenBank/DDBJ databases">
        <authorList>
            <person name="Livingstone P.G."/>
            <person name="Whitworth D.E."/>
        </authorList>
    </citation>
    <scope>NUCLEOTIDE SEQUENCE [LARGE SCALE GENOMIC DNA]</scope>
    <source>
        <strain evidence="2">AB047A</strain>
    </source>
</reference>
<gene>
    <name evidence="1" type="ORF">D7X96_27240</name>
</gene>
<dbReference type="Proteomes" id="UP000282656">
    <property type="component" value="Unassembled WGS sequence"/>
</dbReference>
<evidence type="ECO:0000313" key="1">
    <source>
        <dbReference type="EMBL" id="RKH63725.1"/>
    </source>
</evidence>
<keyword evidence="2" id="KW-1185">Reference proteome</keyword>